<organism evidence="3 4">
    <name type="scientific">Toxocara canis</name>
    <name type="common">Canine roundworm</name>
    <dbReference type="NCBI Taxonomy" id="6265"/>
    <lineage>
        <taxon>Eukaryota</taxon>
        <taxon>Metazoa</taxon>
        <taxon>Ecdysozoa</taxon>
        <taxon>Nematoda</taxon>
        <taxon>Chromadorea</taxon>
        <taxon>Rhabditida</taxon>
        <taxon>Spirurina</taxon>
        <taxon>Ascaridomorpha</taxon>
        <taxon>Ascaridoidea</taxon>
        <taxon>Toxocaridae</taxon>
        <taxon>Toxocara</taxon>
    </lineage>
</organism>
<keyword evidence="1" id="KW-0472">Membrane</keyword>
<evidence type="ECO:0000259" key="2">
    <source>
        <dbReference type="Pfam" id="PF01705"/>
    </source>
</evidence>
<comment type="caution">
    <text evidence="3">The sequence shown here is derived from an EMBL/GenBank/DDBJ whole genome shotgun (WGS) entry which is preliminary data.</text>
</comment>
<keyword evidence="1" id="KW-0812">Transmembrane</keyword>
<dbReference type="Pfam" id="PF01705">
    <property type="entry name" value="CX"/>
    <property type="match status" value="1"/>
</dbReference>
<keyword evidence="4" id="KW-1185">Reference proteome</keyword>
<sequence length="154" mass="17943">MRSVSASSKRYHMSAYIDIKSHNIFTGSLKLVVQTVDDCARLSKPRSRLPDDNDYYLPARDTCIYRMNETQRRNLTYEDGLPIDDVVYQCQRYVQYCCGLDCCIGENVKGRVKWYAPPQYPWEYPSSVASVTIFLTSEMCSISYVIFLWYTVVH</sequence>
<dbReference type="InterPro" id="IPR002619">
    <property type="entry name" value="CX"/>
</dbReference>
<proteinExistence type="predicted"/>
<evidence type="ECO:0000313" key="4">
    <source>
        <dbReference type="Proteomes" id="UP000031036"/>
    </source>
</evidence>
<evidence type="ECO:0000256" key="1">
    <source>
        <dbReference type="SAM" id="Phobius"/>
    </source>
</evidence>
<gene>
    <name evidence="3" type="ORF">Tcan_02004</name>
</gene>
<dbReference type="OrthoDB" id="5831507at2759"/>
<feature type="domain" description="CX" evidence="2">
    <location>
        <begin position="61"/>
        <end position="103"/>
    </location>
</feature>
<dbReference type="AlphaFoldDB" id="A0A0B2VP44"/>
<name>A0A0B2VP44_TOXCA</name>
<dbReference type="Proteomes" id="UP000031036">
    <property type="component" value="Unassembled WGS sequence"/>
</dbReference>
<feature type="transmembrane region" description="Helical" evidence="1">
    <location>
        <begin position="128"/>
        <end position="150"/>
    </location>
</feature>
<reference evidence="3 4" key="1">
    <citation type="submission" date="2014-11" db="EMBL/GenBank/DDBJ databases">
        <title>Genetic blueprint of the zoonotic pathogen Toxocara canis.</title>
        <authorList>
            <person name="Zhu X.-Q."/>
            <person name="Korhonen P.K."/>
            <person name="Cai H."/>
            <person name="Young N.D."/>
            <person name="Nejsum P."/>
            <person name="von Samson-Himmelstjerna G."/>
            <person name="Boag P.R."/>
            <person name="Tan P."/>
            <person name="Li Q."/>
            <person name="Min J."/>
            <person name="Yang Y."/>
            <person name="Wang X."/>
            <person name="Fang X."/>
            <person name="Hall R.S."/>
            <person name="Hofmann A."/>
            <person name="Sternberg P.W."/>
            <person name="Jex A.R."/>
            <person name="Gasser R.B."/>
        </authorList>
    </citation>
    <scope>NUCLEOTIDE SEQUENCE [LARGE SCALE GENOMIC DNA]</scope>
    <source>
        <strain evidence="3">PN_DK_2014</strain>
    </source>
</reference>
<protein>
    <recommendedName>
        <fullName evidence="2">CX domain-containing protein</fullName>
    </recommendedName>
</protein>
<keyword evidence="1" id="KW-1133">Transmembrane helix</keyword>
<dbReference type="EMBL" id="JPKZ01001215">
    <property type="protein sequence ID" value="KHN83149.1"/>
    <property type="molecule type" value="Genomic_DNA"/>
</dbReference>
<accession>A0A0B2VP44</accession>
<evidence type="ECO:0000313" key="3">
    <source>
        <dbReference type="EMBL" id="KHN83149.1"/>
    </source>
</evidence>